<sequence>MLWFITFSCFMYFFTSITAETNEKGCNDNLSNSWNCQALGEACVQAGGRACCDTCAEDLCNNAIVFVSPILFAILSVLFTLSITVYI</sequence>
<feature type="chain" id="PRO_5035933161" evidence="2">
    <location>
        <begin position="20"/>
        <end position="87"/>
    </location>
</feature>
<protein>
    <submittedName>
        <fullName evidence="3">Uncharacterized protein</fullName>
    </submittedName>
</protein>
<feature type="signal peptide" evidence="2">
    <location>
        <begin position="1"/>
        <end position="19"/>
    </location>
</feature>
<evidence type="ECO:0000313" key="4">
    <source>
        <dbReference type="Proteomes" id="UP000024404"/>
    </source>
</evidence>
<accession>A0A8R1XYS2</accession>
<keyword evidence="1" id="KW-1133">Transmembrane helix</keyword>
<reference evidence="4" key="1">
    <citation type="submission" date="2013-10" db="EMBL/GenBank/DDBJ databases">
        <title>Genome sequencing of Onchocerca volvulus.</title>
        <authorList>
            <person name="Cotton J."/>
            <person name="Tsai J."/>
            <person name="Stanley E."/>
            <person name="Tracey A."/>
            <person name="Holroyd N."/>
            <person name="Lustigman S."/>
            <person name="Berriman M."/>
        </authorList>
    </citation>
    <scope>NUCLEOTIDE SEQUENCE</scope>
</reference>
<keyword evidence="1" id="KW-0472">Membrane</keyword>
<keyword evidence="1" id="KW-0812">Transmembrane</keyword>
<reference evidence="3" key="2">
    <citation type="submission" date="2022-06" db="UniProtKB">
        <authorList>
            <consortium name="EnsemblMetazoa"/>
        </authorList>
    </citation>
    <scope>IDENTIFICATION</scope>
</reference>
<keyword evidence="4" id="KW-1185">Reference proteome</keyword>
<proteinExistence type="predicted"/>
<dbReference type="AlphaFoldDB" id="A0A8R1XYS2"/>
<organism evidence="3 4">
    <name type="scientific">Onchocerca volvulus</name>
    <dbReference type="NCBI Taxonomy" id="6282"/>
    <lineage>
        <taxon>Eukaryota</taxon>
        <taxon>Metazoa</taxon>
        <taxon>Ecdysozoa</taxon>
        <taxon>Nematoda</taxon>
        <taxon>Chromadorea</taxon>
        <taxon>Rhabditida</taxon>
        <taxon>Spirurina</taxon>
        <taxon>Spiruromorpha</taxon>
        <taxon>Filarioidea</taxon>
        <taxon>Onchocercidae</taxon>
        <taxon>Onchocerca</taxon>
    </lineage>
</organism>
<keyword evidence="2" id="KW-0732">Signal</keyword>
<name>A0A8R1XYS2_ONCVO</name>
<evidence type="ECO:0000256" key="2">
    <source>
        <dbReference type="SAM" id="SignalP"/>
    </source>
</evidence>
<evidence type="ECO:0000256" key="1">
    <source>
        <dbReference type="SAM" id="Phobius"/>
    </source>
</evidence>
<evidence type="ECO:0000313" key="3">
    <source>
        <dbReference type="EnsemblMetazoa" id="OVOC6554.1"/>
    </source>
</evidence>
<dbReference type="EnsemblMetazoa" id="OVOC6554.1">
    <property type="protein sequence ID" value="OVOC6554.1"/>
    <property type="gene ID" value="WBGene00243363"/>
</dbReference>
<feature type="transmembrane region" description="Helical" evidence="1">
    <location>
        <begin position="63"/>
        <end position="86"/>
    </location>
</feature>
<dbReference type="EMBL" id="CMVM020000177">
    <property type="status" value="NOT_ANNOTATED_CDS"/>
    <property type="molecule type" value="Genomic_DNA"/>
</dbReference>
<dbReference type="Proteomes" id="UP000024404">
    <property type="component" value="Unassembled WGS sequence"/>
</dbReference>